<evidence type="ECO:0000256" key="1">
    <source>
        <dbReference type="ARBA" id="ARBA00007608"/>
    </source>
</evidence>
<keyword evidence="8" id="KW-1185">Reference proteome</keyword>
<evidence type="ECO:0000256" key="5">
    <source>
        <dbReference type="SAM" id="MobiDB-lite"/>
    </source>
</evidence>
<feature type="domain" description="Nudix hydrolase" evidence="6">
    <location>
        <begin position="60"/>
        <end position="196"/>
    </location>
</feature>
<dbReference type="AlphaFoldDB" id="A0A2N7W8H2"/>
<dbReference type="GO" id="GO:0017111">
    <property type="term" value="F:ribonucleoside triphosphate phosphatase activity"/>
    <property type="evidence" value="ECO:0007669"/>
    <property type="project" value="InterPro"/>
</dbReference>
<dbReference type="Gene3D" id="3.90.79.10">
    <property type="entry name" value="Nucleoside Triphosphate Pyrophosphohydrolase"/>
    <property type="match status" value="1"/>
</dbReference>
<comment type="caution">
    <text evidence="7">The sequence shown here is derived from an EMBL/GenBank/DDBJ whole genome shotgun (WGS) entry which is preliminary data.</text>
</comment>
<dbReference type="GO" id="GO:0017110">
    <property type="term" value="F:nucleoside diphosphate phosphatase activity"/>
    <property type="evidence" value="ECO:0007669"/>
    <property type="project" value="InterPro"/>
</dbReference>
<dbReference type="Proteomes" id="UP000235347">
    <property type="component" value="Unassembled WGS sequence"/>
</dbReference>
<name>A0A2N7W8H2_9BURK</name>
<dbReference type="SUPFAM" id="SSF55811">
    <property type="entry name" value="Nudix"/>
    <property type="match status" value="1"/>
</dbReference>
<proteinExistence type="inferred from homology"/>
<dbReference type="EC" id="3.6.1.-" evidence="4"/>
<evidence type="ECO:0000259" key="6">
    <source>
        <dbReference type="PROSITE" id="PS51462"/>
    </source>
</evidence>
<evidence type="ECO:0000256" key="4">
    <source>
        <dbReference type="RuleBase" id="RU364043"/>
    </source>
</evidence>
<comment type="cofactor">
    <cofactor evidence="4">
        <name>Mg(2+)</name>
        <dbReference type="ChEBI" id="CHEBI:18420"/>
    </cofactor>
</comment>
<reference evidence="7 8" key="1">
    <citation type="submission" date="2018-01" db="EMBL/GenBank/DDBJ databases">
        <title>Whole genome analyses suggest that Burkholderia sensu lato contains two further novel genera in the rhizoxinica-symbiotica group Mycetohabitans gen. nov., and Trinickia gen. nov.: implications for the evolution of diazotrophy and nodulation in the Burkholderiaceae.</title>
        <authorList>
            <person name="Estrada-de los Santos P."/>
            <person name="Palmer M."/>
            <person name="Chavez-Ramirez B."/>
            <person name="Beukes C."/>
            <person name="Steenkamp E.T."/>
            <person name="Hirsch A.M."/>
            <person name="Manyaka P."/>
            <person name="Maluk M."/>
            <person name="Lafos M."/>
            <person name="Crook M."/>
            <person name="Gross E."/>
            <person name="Simon M.F."/>
            <person name="Bueno dos Reis Junior F."/>
            <person name="Poole P.S."/>
            <person name="Venter S.N."/>
            <person name="James E.K."/>
        </authorList>
    </citation>
    <scope>NUCLEOTIDE SEQUENCE [LARGE SCALE GENOMIC DNA]</scope>
    <source>
        <strain evidence="7 8">GP25-8</strain>
    </source>
</reference>
<sequence>MKNGAIKRQARDERGTSGSKRSTTRGAHREPGAVRTASGHSRQRGPRDVKMAAMKQERWAPHVTVAAVVEREGRFLVVEEQTSEGLRINQPAGHLEPGETLVDAVVRETFEETAHRFVPQALIGAYMMHVDRPNGGATYLRFTFCGQPGTYSEAGSLDDGIVRTLWLTAEELRACRARHRTPLVMRSLDDYLAGRRFPLDFVHTHSVGPLNGR</sequence>
<feature type="compositionally biased region" description="Polar residues" evidence="5">
    <location>
        <begin position="16"/>
        <end position="25"/>
    </location>
</feature>
<evidence type="ECO:0000256" key="3">
    <source>
        <dbReference type="ARBA" id="ARBA00015552"/>
    </source>
</evidence>
<accession>A0A2N7W8H2</accession>
<dbReference type="EMBL" id="PNYB01000006">
    <property type="protein sequence ID" value="PMS25701.1"/>
    <property type="molecule type" value="Genomic_DNA"/>
</dbReference>
<dbReference type="PANTHER" id="PTHR43222">
    <property type="entry name" value="NUDIX HYDROLASE 23"/>
    <property type="match status" value="1"/>
</dbReference>
<comment type="similarity">
    <text evidence="1 4">Belongs to the Nudix hydrolase family. NudJ subfamily.</text>
</comment>
<keyword evidence="4 7" id="KW-0378">Hydrolase</keyword>
<organism evidence="7 8">
    <name type="scientific">Trinickia soli</name>
    <dbReference type="NCBI Taxonomy" id="380675"/>
    <lineage>
        <taxon>Bacteria</taxon>
        <taxon>Pseudomonadati</taxon>
        <taxon>Pseudomonadota</taxon>
        <taxon>Betaproteobacteria</taxon>
        <taxon>Burkholderiales</taxon>
        <taxon>Burkholderiaceae</taxon>
        <taxon>Trinickia</taxon>
    </lineage>
</organism>
<dbReference type="Pfam" id="PF00293">
    <property type="entry name" value="NUDIX"/>
    <property type="match status" value="1"/>
</dbReference>
<dbReference type="InterPro" id="IPR015797">
    <property type="entry name" value="NUDIX_hydrolase-like_dom_sf"/>
</dbReference>
<keyword evidence="4" id="KW-0460">Magnesium</keyword>
<evidence type="ECO:0000256" key="2">
    <source>
        <dbReference type="ARBA" id="ARBA00011245"/>
    </source>
</evidence>
<protein>
    <recommendedName>
        <fullName evidence="3 4">Phosphatase NudJ</fullName>
        <ecNumber evidence="4">3.6.1.-</ecNumber>
    </recommendedName>
</protein>
<dbReference type="InterPro" id="IPR033713">
    <property type="entry name" value="NudJ"/>
</dbReference>
<evidence type="ECO:0000313" key="7">
    <source>
        <dbReference type="EMBL" id="PMS25701.1"/>
    </source>
</evidence>
<dbReference type="PROSITE" id="PS51462">
    <property type="entry name" value="NUDIX"/>
    <property type="match status" value="1"/>
</dbReference>
<gene>
    <name evidence="4" type="primary">nudJ</name>
    <name evidence="7" type="ORF">C0Z19_09050</name>
</gene>
<dbReference type="InterPro" id="IPR000086">
    <property type="entry name" value="NUDIX_hydrolase_dom"/>
</dbReference>
<feature type="region of interest" description="Disordered" evidence="5">
    <location>
        <begin position="1"/>
        <end position="49"/>
    </location>
</feature>
<dbReference type="CDD" id="cd03675">
    <property type="entry name" value="NUDIX_Hydrolase"/>
    <property type="match status" value="1"/>
</dbReference>
<dbReference type="PANTHER" id="PTHR43222:SF11">
    <property type="entry name" value="PHOSPHATASE NUDJ"/>
    <property type="match status" value="1"/>
</dbReference>
<comment type="subunit">
    <text evidence="2 4">Monomer.</text>
</comment>
<dbReference type="GO" id="GO:0004787">
    <property type="term" value="F:thiamine diphosphate phosphatase activity"/>
    <property type="evidence" value="ECO:0007669"/>
    <property type="project" value="InterPro"/>
</dbReference>
<evidence type="ECO:0000313" key="8">
    <source>
        <dbReference type="Proteomes" id="UP000235347"/>
    </source>
</evidence>